<dbReference type="AlphaFoldDB" id="A0A7W7HVG7"/>
<keyword evidence="1" id="KW-0812">Transmembrane</keyword>
<organism evidence="2 3">
    <name type="scientific">Actinoplanes digitatis</name>
    <dbReference type="NCBI Taxonomy" id="1868"/>
    <lineage>
        <taxon>Bacteria</taxon>
        <taxon>Bacillati</taxon>
        <taxon>Actinomycetota</taxon>
        <taxon>Actinomycetes</taxon>
        <taxon>Micromonosporales</taxon>
        <taxon>Micromonosporaceae</taxon>
        <taxon>Actinoplanes</taxon>
    </lineage>
</organism>
<feature type="transmembrane region" description="Helical" evidence="1">
    <location>
        <begin position="178"/>
        <end position="202"/>
    </location>
</feature>
<keyword evidence="1" id="KW-1133">Transmembrane helix</keyword>
<evidence type="ECO:0000313" key="2">
    <source>
        <dbReference type="EMBL" id="MBB4761532.1"/>
    </source>
</evidence>
<evidence type="ECO:0000256" key="1">
    <source>
        <dbReference type="SAM" id="Phobius"/>
    </source>
</evidence>
<keyword evidence="3" id="KW-1185">Reference proteome</keyword>
<feature type="transmembrane region" description="Helical" evidence="1">
    <location>
        <begin position="214"/>
        <end position="247"/>
    </location>
</feature>
<dbReference type="Proteomes" id="UP000578112">
    <property type="component" value="Unassembled WGS sequence"/>
</dbReference>
<accession>A0A7W7HVG7</accession>
<feature type="transmembrane region" description="Helical" evidence="1">
    <location>
        <begin position="297"/>
        <end position="319"/>
    </location>
</feature>
<feature type="transmembrane region" description="Helical" evidence="1">
    <location>
        <begin position="57"/>
        <end position="75"/>
    </location>
</feature>
<gene>
    <name evidence="2" type="ORF">BJ971_002088</name>
</gene>
<comment type="caution">
    <text evidence="2">The sequence shown here is derived from an EMBL/GenBank/DDBJ whole genome shotgun (WGS) entry which is preliminary data.</text>
</comment>
<keyword evidence="1" id="KW-0472">Membrane</keyword>
<feature type="transmembrane region" description="Helical" evidence="1">
    <location>
        <begin position="339"/>
        <end position="362"/>
    </location>
</feature>
<feature type="transmembrane region" description="Helical" evidence="1">
    <location>
        <begin position="87"/>
        <end position="105"/>
    </location>
</feature>
<proteinExistence type="predicted"/>
<reference evidence="2 3" key="1">
    <citation type="submission" date="2020-08" db="EMBL/GenBank/DDBJ databases">
        <title>Sequencing the genomes of 1000 actinobacteria strains.</title>
        <authorList>
            <person name="Klenk H.-P."/>
        </authorList>
    </citation>
    <scope>NUCLEOTIDE SEQUENCE [LARGE SCALE GENOMIC DNA]</scope>
    <source>
        <strain evidence="2 3">DSM 43149</strain>
    </source>
</reference>
<evidence type="ECO:0008006" key="4">
    <source>
        <dbReference type="Google" id="ProtNLM"/>
    </source>
</evidence>
<dbReference type="EMBL" id="JACHNH010000001">
    <property type="protein sequence ID" value="MBB4761532.1"/>
    <property type="molecule type" value="Genomic_DNA"/>
</dbReference>
<feature type="transmembrane region" description="Helical" evidence="1">
    <location>
        <begin position="259"/>
        <end position="285"/>
    </location>
</feature>
<protein>
    <recommendedName>
        <fullName evidence="4">Integral membrane protein</fullName>
    </recommendedName>
</protein>
<dbReference type="RefSeq" id="WP_184991983.1">
    <property type="nucleotide sequence ID" value="NZ_BOMK01000001.1"/>
</dbReference>
<sequence>MTGIGELRRSARADLVTGGCALGLIAMASVVGAALYLAGHPVRATSAPFTAVWLPHAGPGTPLALAVAGLVVWHGQRLAGVLSWRRLMVSGYGTAVAWILSLALVDGWQRGLAGRLVTEDEYLIEVGGVADVPAMMRGFAGRILDFQPDSWTTHVSGHPPGALLVFVGLDRAGLGGGAWAALVCVAVGASIAVAVPVTIRALGDEDAARAAVPFLVLFPGAIWIGVSADGLFAGVTATGVALLAVALTRGRVRTGMAAGALLVLGLYLSYGLTLIVVPALAVVFLARRTGSPAWRVIGAAAGAGAAVVVAFTLAGFWWFDGYRLVVVRYYQGIASDRPYAYWVWADLALVVACAGPAAAVILRRAVVRALPRRPRRSPGLEPVVLLPLAGLVAILAADLSGLSKAEVERIWLPFAVWLPAGAALLPSPTRRGWLLAQATVALLINHLLLTTW</sequence>
<evidence type="ECO:0000313" key="3">
    <source>
        <dbReference type="Proteomes" id="UP000578112"/>
    </source>
</evidence>
<name>A0A7W7HVG7_9ACTN</name>
<feature type="transmembrane region" description="Helical" evidence="1">
    <location>
        <begin position="15"/>
        <end position="37"/>
    </location>
</feature>